<evidence type="ECO:0000259" key="1">
    <source>
        <dbReference type="PROSITE" id="PS51806"/>
    </source>
</evidence>
<dbReference type="GO" id="GO:0006351">
    <property type="term" value="P:DNA-templated transcription"/>
    <property type="evidence" value="ECO:0007669"/>
    <property type="project" value="InterPro"/>
</dbReference>
<proteinExistence type="predicted"/>
<dbReference type="GO" id="GO:0043565">
    <property type="term" value="F:sequence-specific DNA binding"/>
    <property type="evidence" value="ECO:0007669"/>
    <property type="project" value="InterPro"/>
</dbReference>
<comment type="caution">
    <text evidence="2">The sequence shown here is derived from an EMBL/GenBank/DDBJ whole genome shotgun (WGS) entry which is preliminary data.</text>
</comment>
<evidence type="ECO:0000313" key="2">
    <source>
        <dbReference type="EMBL" id="KAL0330525.1"/>
    </source>
</evidence>
<sequence>MLTAQMASLQQDMADMPLALIARELSPRHELNLDVQKGLGKFEQAMRSAMDDADKLRLNTAKELLKILKPGQALEYIIAAKKLRLCIQSWGIERDREHGGE</sequence>
<gene>
    <name evidence="2" type="ORF">Sradi_5039200</name>
</gene>
<accession>A0AAW2MGG4</accession>
<feature type="domain" description="DOG1" evidence="1">
    <location>
        <begin position="1"/>
        <end position="97"/>
    </location>
</feature>
<dbReference type="PROSITE" id="PS51806">
    <property type="entry name" value="DOG1"/>
    <property type="match status" value="1"/>
</dbReference>
<dbReference type="PANTHER" id="PTHR46354">
    <property type="entry name" value="DOG1 DOMAIN-CONTAINING PROTEIN"/>
    <property type="match status" value="1"/>
</dbReference>
<dbReference type="EMBL" id="JACGWJ010000022">
    <property type="protein sequence ID" value="KAL0330525.1"/>
    <property type="molecule type" value="Genomic_DNA"/>
</dbReference>
<dbReference type="InterPro" id="IPR051886">
    <property type="entry name" value="Seed_Dev/Stress_Resp_Reg"/>
</dbReference>
<dbReference type="AlphaFoldDB" id="A0AAW2MGG4"/>
<reference evidence="2" key="2">
    <citation type="journal article" date="2024" name="Plant">
        <title>Genomic evolution and insights into agronomic trait innovations of Sesamum species.</title>
        <authorList>
            <person name="Miao H."/>
            <person name="Wang L."/>
            <person name="Qu L."/>
            <person name="Liu H."/>
            <person name="Sun Y."/>
            <person name="Le M."/>
            <person name="Wang Q."/>
            <person name="Wei S."/>
            <person name="Zheng Y."/>
            <person name="Lin W."/>
            <person name="Duan Y."/>
            <person name="Cao H."/>
            <person name="Xiong S."/>
            <person name="Wang X."/>
            <person name="Wei L."/>
            <person name="Li C."/>
            <person name="Ma Q."/>
            <person name="Ju M."/>
            <person name="Zhao R."/>
            <person name="Li G."/>
            <person name="Mu C."/>
            <person name="Tian Q."/>
            <person name="Mei H."/>
            <person name="Zhang T."/>
            <person name="Gao T."/>
            <person name="Zhang H."/>
        </authorList>
    </citation>
    <scope>NUCLEOTIDE SEQUENCE</scope>
    <source>
        <strain evidence="2">G02</strain>
    </source>
</reference>
<protein>
    <submittedName>
        <fullName evidence="2">Protein DOG1-like 2</fullName>
    </submittedName>
</protein>
<dbReference type="InterPro" id="IPR025422">
    <property type="entry name" value="TGA_domain"/>
</dbReference>
<dbReference type="PANTHER" id="PTHR46354:SF28">
    <property type="entry name" value="TRANSCRIPTION FACTOR TGA2-LIKE"/>
    <property type="match status" value="1"/>
</dbReference>
<name>A0AAW2MGG4_SESRA</name>
<organism evidence="2">
    <name type="scientific">Sesamum radiatum</name>
    <name type="common">Black benniseed</name>
    <dbReference type="NCBI Taxonomy" id="300843"/>
    <lineage>
        <taxon>Eukaryota</taxon>
        <taxon>Viridiplantae</taxon>
        <taxon>Streptophyta</taxon>
        <taxon>Embryophyta</taxon>
        <taxon>Tracheophyta</taxon>
        <taxon>Spermatophyta</taxon>
        <taxon>Magnoliopsida</taxon>
        <taxon>eudicotyledons</taxon>
        <taxon>Gunneridae</taxon>
        <taxon>Pentapetalae</taxon>
        <taxon>asterids</taxon>
        <taxon>lamiids</taxon>
        <taxon>Lamiales</taxon>
        <taxon>Pedaliaceae</taxon>
        <taxon>Sesamum</taxon>
    </lineage>
</organism>
<reference evidence="2" key="1">
    <citation type="submission" date="2020-06" db="EMBL/GenBank/DDBJ databases">
        <authorList>
            <person name="Li T."/>
            <person name="Hu X."/>
            <person name="Zhang T."/>
            <person name="Song X."/>
            <person name="Zhang H."/>
            <person name="Dai N."/>
            <person name="Sheng W."/>
            <person name="Hou X."/>
            <person name="Wei L."/>
        </authorList>
    </citation>
    <scope>NUCLEOTIDE SEQUENCE</scope>
    <source>
        <strain evidence="2">G02</strain>
        <tissue evidence="2">Leaf</tissue>
    </source>
</reference>